<accession>A0A211ZM29</accession>
<keyword evidence="3 9" id="KW-0489">Methyltransferase</keyword>
<evidence type="ECO:0000313" key="10">
    <source>
        <dbReference type="Proteomes" id="UP000196655"/>
    </source>
</evidence>
<evidence type="ECO:0000313" key="9">
    <source>
        <dbReference type="EMBL" id="OWJ66319.1"/>
    </source>
</evidence>
<dbReference type="Gene3D" id="3.40.50.150">
    <property type="entry name" value="Vaccinia Virus protein VP39"/>
    <property type="match status" value="1"/>
</dbReference>
<evidence type="ECO:0000256" key="6">
    <source>
        <dbReference type="ARBA" id="ARBA00038091"/>
    </source>
</evidence>
<feature type="domain" description="S-adenosylmethionine-dependent methyltransferase" evidence="7">
    <location>
        <begin position="185"/>
        <end position="355"/>
    </location>
</feature>
<dbReference type="RefSeq" id="WP_088151821.1">
    <property type="nucleotide sequence ID" value="NZ_NHON01000025.1"/>
</dbReference>
<proteinExistence type="inferred from homology"/>
<dbReference type="AlphaFoldDB" id="A0A211ZM29"/>
<dbReference type="PROSITE" id="PS50890">
    <property type="entry name" value="PUA"/>
    <property type="match status" value="1"/>
</dbReference>
<gene>
    <name evidence="9" type="ORF">BWR60_14930</name>
</gene>
<dbReference type="Pfam" id="PF17785">
    <property type="entry name" value="PUA_3"/>
    <property type="match status" value="1"/>
</dbReference>
<dbReference type="SUPFAM" id="SSF53335">
    <property type="entry name" value="S-adenosyl-L-methionine-dependent methyltransferases"/>
    <property type="match status" value="1"/>
</dbReference>
<dbReference type="InterPro" id="IPR029063">
    <property type="entry name" value="SAM-dependent_MTases_sf"/>
</dbReference>
<dbReference type="CDD" id="cd21153">
    <property type="entry name" value="PUA_RlmI"/>
    <property type="match status" value="1"/>
</dbReference>
<dbReference type="OrthoDB" id="9805492at2"/>
<keyword evidence="2" id="KW-0963">Cytoplasm</keyword>
<sequence>MTDLPLIRLQPGRDKRVAAGHPWIFSNEIAMTPELREVPLGAPVRVEAASGKTLGVGGFNRHALIAVRMLDRSPDVAIDTAFLRRRLAAAVALRDALFDRPFYRLVHAEADGLPGLIIDRYGDVLVLQSNTALIDRLEGPLCDALEELLKPRAIVLRNDSAVRGLEGLAEEVRVARGAVDGPIAVEENGASFEADPLGGQKTGWFFDQRDNRAFVAKLARGRRMIDVYTHTGGFGIQAALAGAEAVTLVDRSAPSLELAAKAAEANGVADRVSTARGEAFAELERRGGEGERWPVVVVDPPAFVKSKKDLAAGARGYAKLTRLAARITERGGFLCAFSCSHHVDPALFAEQVARGLVDAGRTGRILRQSGAGPDHPVHPLLPESAYLKGIVLQLD</sequence>
<protein>
    <submittedName>
        <fullName evidence="9">RlmI/RlmK family 23S rRNA methyltransferase</fullName>
    </submittedName>
</protein>
<dbReference type="PANTHER" id="PTHR42873:SF1">
    <property type="entry name" value="S-ADENOSYLMETHIONINE-DEPENDENT METHYLTRANSFERASE DOMAIN-CONTAINING PROTEIN"/>
    <property type="match status" value="1"/>
</dbReference>
<feature type="domain" description="RlmI-like PUA" evidence="8">
    <location>
        <begin position="7"/>
        <end position="72"/>
    </location>
</feature>
<evidence type="ECO:0000256" key="3">
    <source>
        <dbReference type="ARBA" id="ARBA00022603"/>
    </source>
</evidence>
<dbReference type="CDD" id="cd11572">
    <property type="entry name" value="RlmI_M_like"/>
    <property type="match status" value="1"/>
</dbReference>
<keyword evidence="10" id="KW-1185">Reference proteome</keyword>
<reference evidence="9" key="1">
    <citation type="submission" date="2017-05" db="EMBL/GenBank/DDBJ databases">
        <authorList>
            <person name="Song R."/>
            <person name="Chenine A.L."/>
            <person name="Ruprecht R.M."/>
        </authorList>
    </citation>
    <scope>NUCLEOTIDE SEQUENCE [LARGE SCALE GENOMIC DNA]</scope>
    <source>
        <strain evidence="9">I</strain>
    </source>
</reference>
<dbReference type="GO" id="GO:0003723">
    <property type="term" value="F:RNA binding"/>
    <property type="evidence" value="ECO:0007669"/>
    <property type="project" value="InterPro"/>
</dbReference>
<comment type="similarity">
    <text evidence="6">Belongs to the methyltransferase superfamily. RlmI family.</text>
</comment>
<dbReference type="PANTHER" id="PTHR42873">
    <property type="entry name" value="RIBOSOMAL RNA LARGE SUBUNIT METHYLTRANSFERASE"/>
    <property type="match status" value="1"/>
</dbReference>
<dbReference type="Pfam" id="PF10672">
    <property type="entry name" value="Methyltrans_SAM"/>
    <property type="match status" value="1"/>
</dbReference>
<dbReference type="InterPro" id="IPR036974">
    <property type="entry name" value="PUA_sf"/>
</dbReference>
<keyword evidence="5" id="KW-0949">S-adenosyl-L-methionine</keyword>
<dbReference type="GO" id="GO:0005737">
    <property type="term" value="C:cytoplasm"/>
    <property type="evidence" value="ECO:0007669"/>
    <property type="project" value="UniProtKB-SubCell"/>
</dbReference>
<comment type="caution">
    <text evidence="9">The sequence shown here is derived from an EMBL/GenBank/DDBJ whole genome shotgun (WGS) entry which is preliminary data.</text>
</comment>
<dbReference type="InterPro" id="IPR019614">
    <property type="entry name" value="SAM-dep_methyl-trfase"/>
</dbReference>
<dbReference type="Gene3D" id="3.30.750.80">
    <property type="entry name" value="RNA methyltransferase domain (HRMD) like"/>
    <property type="match status" value="1"/>
</dbReference>
<dbReference type="GO" id="GO:0032259">
    <property type="term" value="P:methylation"/>
    <property type="evidence" value="ECO:0007669"/>
    <property type="project" value="UniProtKB-KW"/>
</dbReference>
<keyword evidence="4 9" id="KW-0808">Transferase</keyword>
<name>A0A211ZM29_9PROT</name>
<evidence type="ECO:0000259" key="7">
    <source>
        <dbReference type="Pfam" id="PF10672"/>
    </source>
</evidence>
<evidence type="ECO:0000259" key="8">
    <source>
        <dbReference type="Pfam" id="PF17785"/>
    </source>
</evidence>
<evidence type="ECO:0000256" key="2">
    <source>
        <dbReference type="ARBA" id="ARBA00022490"/>
    </source>
</evidence>
<dbReference type="Gene3D" id="2.30.130.10">
    <property type="entry name" value="PUA domain"/>
    <property type="match status" value="1"/>
</dbReference>
<evidence type="ECO:0000256" key="1">
    <source>
        <dbReference type="ARBA" id="ARBA00004496"/>
    </source>
</evidence>
<organism evidence="9 10">
    <name type="scientific">Inquilinus limosus</name>
    <dbReference type="NCBI Taxonomy" id="171674"/>
    <lineage>
        <taxon>Bacteria</taxon>
        <taxon>Pseudomonadati</taxon>
        <taxon>Pseudomonadota</taxon>
        <taxon>Alphaproteobacteria</taxon>
        <taxon>Rhodospirillales</taxon>
        <taxon>Rhodospirillaceae</taxon>
        <taxon>Inquilinus</taxon>
    </lineage>
</organism>
<dbReference type="Proteomes" id="UP000196655">
    <property type="component" value="Unassembled WGS sequence"/>
</dbReference>
<dbReference type="InterPro" id="IPR041532">
    <property type="entry name" value="RlmI-like_PUA"/>
</dbReference>
<comment type="subcellular location">
    <subcellularLocation>
        <location evidence="1">Cytoplasm</location>
    </subcellularLocation>
</comment>
<dbReference type="InterPro" id="IPR015947">
    <property type="entry name" value="PUA-like_sf"/>
</dbReference>
<dbReference type="STRING" id="1122125.GCA_000423185_01002"/>
<dbReference type="EMBL" id="NHON01000025">
    <property type="protein sequence ID" value="OWJ66319.1"/>
    <property type="molecule type" value="Genomic_DNA"/>
</dbReference>
<evidence type="ECO:0000256" key="5">
    <source>
        <dbReference type="ARBA" id="ARBA00022691"/>
    </source>
</evidence>
<dbReference type="SUPFAM" id="SSF88697">
    <property type="entry name" value="PUA domain-like"/>
    <property type="match status" value="1"/>
</dbReference>
<evidence type="ECO:0000256" key="4">
    <source>
        <dbReference type="ARBA" id="ARBA00022679"/>
    </source>
</evidence>
<dbReference type="GO" id="GO:0008168">
    <property type="term" value="F:methyltransferase activity"/>
    <property type="evidence" value="ECO:0007669"/>
    <property type="project" value="UniProtKB-KW"/>
</dbReference>